<comment type="caution">
    <text evidence="1">The sequence shown here is derived from an EMBL/GenBank/DDBJ whole genome shotgun (WGS) entry which is preliminary data.</text>
</comment>
<reference evidence="1 2" key="1">
    <citation type="journal article" date="2014" name="Int. J. Syst. Evol. Microbiol.">
        <title>Complete genome sequence of Corynebacterium casei LMG S-19264T (=DSM 44701T), isolated from a smear-ripened cheese.</title>
        <authorList>
            <consortium name="US DOE Joint Genome Institute (JGI-PGF)"/>
            <person name="Walter F."/>
            <person name="Albersmeier A."/>
            <person name="Kalinowski J."/>
            <person name="Ruckert C."/>
        </authorList>
    </citation>
    <scope>NUCLEOTIDE SEQUENCE [LARGE SCALE GENOMIC DNA]</scope>
    <source>
        <strain evidence="1 2">CCM 8669</strain>
    </source>
</reference>
<dbReference type="Proteomes" id="UP000600171">
    <property type="component" value="Unassembled WGS sequence"/>
</dbReference>
<name>A0A917MSB5_9MICC</name>
<evidence type="ECO:0000313" key="1">
    <source>
        <dbReference type="EMBL" id="GGH60583.1"/>
    </source>
</evidence>
<keyword evidence="2" id="KW-1185">Reference proteome</keyword>
<dbReference type="EMBL" id="BMDC01000001">
    <property type="protein sequence ID" value="GGH60583.1"/>
    <property type="molecule type" value="Genomic_DNA"/>
</dbReference>
<proteinExistence type="predicted"/>
<dbReference type="AlphaFoldDB" id="A0A917MSB5"/>
<accession>A0A917MSB5</accession>
<protein>
    <submittedName>
        <fullName evidence="1">Uncharacterized protein</fullName>
    </submittedName>
</protein>
<organism evidence="1 2">
    <name type="scientific">Rothia aerolata</name>
    <dbReference type="NCBI Taxonomy" id="1812262"/>
    <lineage>
        <taxon>Bacteria</taxon>
        <taxon>Bacillati</taxon>
        <taxon>Actinomycetota</taxon>
        <taxon>Actinomycetes</taxon>
        <taxon>Micrococcales</taxon>
        <taxon>Micrococcaceae</taxon>
        <taxon>Rothia</taxon>
    </lineage>
</organism>
<sequence length="57" mass="6550">MAVWIQSFGVDRFDLTPKCHLYACPESFSTLALTKKANLNADFVETQLRKQLKQSKM</sequence>
<gene>
    <name evidence="1" type="ORF">GCM10007359_08890</name>
</gene>
<evidence type="ECO:0000313" key="2">
    <source>
        <dbReference type="Proteomes" id="UP000600171"/>
    </source>
</evidence>